<proteinExistence type="predicted"/>
<dbReference type="InterPro" id="IPR036787">
    <property type="entry name" value="T_IF-3_N_sf"/>
</dbReference>
<dbReference type="GO" id="GO:0032790">
    <property type="term" value="P:ribosome disassembly"/>
    <property type="evidence" value="ECO:0007669"/>
    <property type="project" value="TreeGrafter"/>
</dbReference>
<accession>A0A2H0AZI3</accession>
<comment type="caution">
    <text evidence="3">The sequence shown here is derived from an EMBL/GenBank/DDBJ whole genome shotgun (WGS) entry which is preliminary data.</text>
</comment>
<dbReference type="InterPro" id="IPR019814">
    <property type="entry name" value="Translation_initiation_fac_3_N"/>
</dbReference>
<dbReference type="InterPro" id="IPR001288">
    <property type="entry name" value="Translation_initiation_fac_3"/>
</dbReference>
<dbReference type="GO" id="GO:0016020">
    <property type="term" value="C:membrane"/>
    <property type="evidence" value="ECO:0007669"/>
    <property type="project" value="TreeGrafter"/>
</dbReference>
<keyword evidence="3" id="KW-0648">Protein biosynthesis</keyword>
<dbReference type="PANTHER" id="PTHR10938:SF0">
    <property type="entry name" value="TRANSLATION INITIATION FACTOR IF-3, MITOCHONDRIAL"/>
    <property type="match status" value="1"/>
</dbReference>
<protein>
    <recommendedName>
        <fullName evidence="1">Translation initiation factor IF-3</fullName>
    </recommendedName>
</protein>
<name>A0A2H0AZI3_9BACT</name>
<dbReference type="GO" id="GO:0043022">
    <property type="term" value="F:ribosome binding"/>
    <property type="evidence" value="ECO:0007669"/>
    <property type="project" value="TreeGrafter"/>
</dbReference>
<evidence type="ECO:0000256" key="1">
    <source>
        <dbReference type="NCBIfam" id="TIGR00168"/>
    </source>
</evidence>
<organism evidence="3 4">
    <name type="scientific">Candidatus Berkelbacteria bacterium CG23_combo_of_CG06-09_8_20_14_all_41_73</name>
    <dbReference type="NCBI Taxonomy" id="1974519"/>
    <lineage>
        <taxon>Bacteria</taxon>
        <taxon>Candidatus Berkelbacteria</taxon>
    </lineage>
</organism>
<dbReference type="NCBIfam" id="TIGR00168">
    <property type="entry name" value="infC"/>
    <property type="match status" value="1"/>
</dbReference>
<evidence type="ECO:0000313" key="4">
    <source>
        <dbReference type="Proteomes" id="UP000230671"/>
    </source>
</evidence>
<sequence length="64" mass="7106">MGKNFFRVNNRIRAAKMLLIDEDGTSLGVQPLFSALAKSRERGLDLVEISPNNNPPVCKIMDFG</sequence>
<reference evidence="3 4" key="1">
    <citation type="submission" date="2017-09" db="EMBL/GenBank/DDBJ databases">
        <title>Depth-based differentiation of microbial function through sediment-hosted aquifers and enrichment of novel symbionts in the deep terrestrial subsurface.</title>
        <authorList>
            <person name="Probst A.J."/>
            <person name="Ladd B."/>
            <person name="Jarett J.K."/>
            <person name="Geller-Mcgrath D.E."/>
            <person name="Sieber C.M."/>
            <person name="Emerson J.B."/>
            <person name="Anantharaman K."/>
            <person name="Thomas B.C."/>
            <person name="Malmstrom R."/>
            <person name="Stieglmeier M."/>
            <person name="Klingl A."/>
            <person name="Woyke T."/>
            <person name="Ryan C.M."/>
            <person name="Banfield J.F."/>
        </authorList>
    </citation>
    <scope>NUCLEOTIDE SEQUENCE [LARGE SCALE GENOMIC DNA]</scope>
    <source>
        <strain evidence="3">CG23_combo_of_CG06-09_8_20_14_all_41_73</strain>
    </source>
</reference>
<dbReference type="PANTHER" id="PTHR10938">
    <property type="entry name" value="TRANSLATION INITIATION FACTOR IF-3"/>
    <property type="match status" value="1"/>
</dbReference>
<feature type="non-terminal residue" evidence="3">
    <location>
        <position position="64"/>
    </location>
</feature>
<evidence type="ECO:0000313" key="3">
    <source>
        <dbReference type="EMBL" id="PIP50834.1"/>
    </source>
</evidence>
<dbReference type="Proteomes" id="UP000230671">
    <property type="component" value="Unassembled WGS sequence"/>
</dbReference>
<dbReference type="Pfam" id="PF05198">
    <property type="entry name" value="IF3_N"/>
    <property type="match status" value="1"/>
</dbReference>
<evidence type="ECO:0000259" key="2">
    <source>
        <dbReference type="Pfam" id="PF05198"/>
    </source>
</evidence>
<dbReference type="AlphaFoldDB" id="A0A2H0AZI3"/>
<dbReference type="GO" id="GO:0005829">
    <property type="term" value="C:cytosol"/>
    <property type="evidence" value="ECO:0007669"/>
    <property type="project" value="TreeGrafter"/>
</dbReference>
<dbReference type="EMBL" id="PCSO01000081">
    <property type="protein sequence ID" value="PIP50834.1"/>
    <property type="molecule type" value="Genomic_DNA"/>
</dbReference>
<feature type="domain" description="Translation initiation factor 3 N-terminal" evidence="2">
    <location>
        <begin position="8"/>
        <end position="64"/>
    </location>
</feature>
<dbReference type="GO" id="GO:0003743">
    <property type="term" value="F:translation initiation factor activity"/>
    <property type="evidence" value="ECO:0007669"/>
    <property type="project" value="UniProtKB-UniRule"/>
</dbReference>
<dbReference type="Gene3D" id="3.10.20.80">
    <property type="entry name" value="Translation initiation factor 3 (IF-3), N-terminal domain"/>
    <property type="match status" value="1"/>
</dbReference>
<keyword evidence="3" id="KW-0396">Initiation factor</keyword>
<gene>
    <name evidence="3" type="ORF">COX11_01975</name>
</gene>
<dbReference type="SUPFAM" id="SSF54364">
    <property type="entry name" value="Translation initiation factor IF3, N-terminal domain"/>
    <property type="match status" value="1"/>
</dbReference>